<feature type="active site" description="Proton donor/acceptor" evidence="5">
    <location>
        <position position="151"/>
    </location>
</feature>
<dbReference type="GO" id="GO:0006281">
    <property type="term" value="P:DNA repair"/>
    <property type="evidence" value="ECO:0007669"/>
    <property type="project" value="InterPro"/>
</dbReference>
<dbReference type="GO" id="GO:0003677">
    <property type="term" value="F:DNA binding"/>
    <property type="evidence" value="ECO:0007669"/>
    <property type="project" value="InterPro"/>
</dbReference>
<proteinExistence type="inferred from homology"/>
<comment type="cofactor">
    <cofactor evidence="6">
        <name>Mg(2+)</name>
        <dbReference type="ChEBI" id="CHEBI:18420"/>
    </cofactor>
    <cofactor evidence="6">
        <name>Mn(2+)</name>
        <dbReference type="ChEBI" id="CHEBI:29035"/>
    </cofactor>
    <text evidence="6">Probably binds two magnesium or manganese ions per subunit.</text>
</comment>
<dbReference type="PANTHER" id="PTHR43250:SF2">
    <property type="entry name" value="EXODEOXYRIBONUCLEASE III"/>
    <property type="match status" value="1"/>
</dbReference>
<gene>
    <name evidence="10" type="primary">xth</name>
    <name evidence="10" type="ORF">G3N55_00295</name>
</gene>
<dbReference type="InterPro" id="IPR004808">
    <property type="entry name" value="AP_endonuc_1"/>
</dbReference>
<feature type="binding site" evidence="6">
    <location>
        <position position="252"/>
    </location>
    <ligand>
        <name>Mg(2+)</name>
        <dbReference type="ChEBI" id="CHEBI:18420"/>
        <label>1</label>
    </ligand>
</feature>
<feature type="site" description="Interaction with DNA substrate" evidence="7">
    <location>
        <position position="253"/>
    </location>
</feature>
<dbReference type="GO" id="GO:0008311">
    <property type="term" value="F:double-stranded DNA 3'-5' DNA exonuclease activity"/>
    <property type="evidence" value="ECO:0007669"/>
    <property type="project" value="UniProtKB-EC"/>
</dbReference>
<dbReference type="Proteomes" id="UP000469346">
    <property type="component" value="Unassembled WGS sequence"/>
</dbReference>
<protein>
    <submittedName>
        <fullName evidence="10">Exodeoxyribonuclease III</fullName>
        <ecNumber evidence="10">3.1.11.2</ecNumber>
    </submittedName>
</protein>
<keyword evidence="6" id="KW-0464">Manganese</keyword>
<dbReference type="SUPFAM" id="SSF56219">
    <property type="entry name" value="DNase I-like"/>
    <property type="match status" value="1"/>
</dbReference>
<dbReference type="CDD" id="cd09086">
    <property type="entry name" value="ExoIII-like_AP-endo"/>
    <property type="match status" value="1"/>
</dbReference>
<feature type="site" description="Important for catalytic activity" evidence="7">
    <location>
        <position position="223"/>
    </location>
</feature>
<keyword evidence="3 10" id="KW-0378">Hydrolase</keyword>
<name>A0A6N9TJN1_DISTH</name>
<dbReference type="PROSITE" id="PS51435">
    <property type="entry name" value="AP_NUCLEASE_F1_4"/>
    <property type="match status" value="1"/>
</dbReference>
<evidence type="ECO:0000313" key="11">
    <source>
        <dbReference type="Proteomes" id="UP000469346"/>
    </source>
</evidence>
<feature type="active site" evidence="5">
    <location>
        <position position="110"/>
    </location>
</feature>
<evidence type="ECO:0000256" key="6">
    <source>
        <dbReference type="PIRSR" id="PIRSR604808-2"/>
    </source>
</evidence>
<dbReference type="NCBIfam" id="TIGR00195">
    <property type="entry name" value="exoDNase_III"/>
    <property type="match status" value="1"/>
</dbReference>
<keyword evidence="4 6" id="KW-0460">Magnesium</keyword>
<feature type="domain" description="Endonuclease/exonuclease/phosphatase" evidence="9">
    <location>
        <begin position="7"/>
        <end position="253"/>
    </location>
</feature>
<dbReference type="NCBIfam" id="TIGR00633">
    <property type="entry name" value="xth"/>
    <property type="match status" value="1"/>
</dbReference>
<evidence type="ECO:0000256" key="3">
    <source>
        <dbReference type="ARBA" id="ARBA00022801"/>
    </source>
</evidence>
<keyword evidence="2 6" id="KW-0479">Metal-binding</keyword>
<evidence type="ECO:0000259" key="9">
    <source>
        <dbReference type="Pfam" id="PF03372"/>
    </source>
</evidence>
<feature type="binding site" evidence="6">
    <location>
        <position position="37"/>
    </location>
    <ligand>
        <name>Mg(2+)</name>
        <dbReference type="ChEBI" id="CHEBI:18420"/>
        <label>1</label>
    </ligand>
</feature>
<sequence>MERFRAATFNVNSVRARLPVVLGWLERHGPDVLCLQETKVSDADFPAGAFRRLGYEVVFRGMKGYNGVAVAARGPVEAVRTGFGDPEDTPEDHARLIRLRVRGVDVVNTYVPQGRAADHPLFRYKLRWFDRLLDLFRREYRPERPLLWCGDLNVAPEPADVYAPERLAGHVCFHPEARARLARVTAWGLVDVFRRHVPGPGHYTFFDYRVRGALERNLGWRIDHVLATPPLAAASVAAFIDLEPRRGPRPSDHAVLAADFEGVPAGDQAGTSPTRSRAA</sequence>
<comment type="caution">
    <text evidence="10">The sequence shown here is derived from an EMBL/GenBank/DDBJ whole genome shotgun (WGS) entry which is preliminary data.</text>
</comment>
<evidence type="ECO:0000256" key="5">
    <source>
        <dbReference type="PIRSR" id="PIRSR604808-1"/>
    </source>
</evidence>
<feature type="compositionally biased region" description="Polar residues" evidence="8">
    <location>
        <begin position="269"/>
        <end position="279"/>
    </location>
</feature>
<dbReference type="GO" id="GO:0046872">
    <property type="term" value="F:metal ion binding"/>
    <property type="evidence" value="ECO:0007669"/>
    <property type="project" value="UniProtKB-KW"/>
</dbReference>
<evidence type="ECO:0000256" key="7">
    <source>
        <dbReference type="PIRSR" id="PIRSR604808-3"/>
    </source>
</evidence>
<feature type="active site" description="Proton acceptor" evidence="5">
    <location>
        <position position="253"/>
    </location>
</feature>
<keyword evidence="11" id="KW-1185">Reference proteome</keyword>
<feature type="region of interest" description="Disordered" evidence="8">
    <location>
        <begin position="259"/>
        <end position="279"/>
    </location>
</feature>
<evidence type="ECO:0000256" key="2">
    <source>
        <dbReference type="ARBA" id="ARBA00022723"/>
    </source>
</evidence>
<evidence type="ECO:0000256" key="4">
    <source>
        <dbReference type="ARBA" id="ARBA00022842"/>
    </source>
</evidence>
<dbReference type="InterPro" id="IPR005135">
    <property type="entry name" value="Endo/exonuclease/phosphatase"/>
</dbReference>
<dbReference type="EMBL" id="JAAGRR010000001">
    <property type="protein sequence ID" value="NDY41289.1"/>
    <property type="molecule type" value="Genomic_DNA"/>
</dbReference>
<feature type="binding site" evidence="6">
    <location>
        <position position="10"/>
    </location>
    <ligand>
        <name>Mg(2+)</name>
        <dbReference type="ChEBI" id="CHEBI:18420"/>
        <label>1</label>
    </ligand>
</feature>
<dbReference type="PANTHER" id="PTHR43250">
    <property type="entry name" value="EXODEOXYRIBONUCLEASE III"/>
    <property type="match status" value="1"/>
</dbReference>
<organism evidence="10 11">
    <name type="scientific">Dissulfurirhabdus thermomarina</name>
    <dbReference type="NCBI Taxonomy" id="1765737"/>
    <lineage>
        <taxon>Bacteria</taxon>
        <taxon>Deltaproteobacteria</taxon>
        <taxon>Dissulfurirhabdaceae</taxon>
        <taxon>Dissulfurirhabdus</taxon>
    </lineage>
</organism>
<reference evidence="10 11" key="1">
    <citation type="submission" date="2020-02" db="EMBL/GenBank/DDBJ databases">
        <title>Comparative genomics of sulfur disproportionating microorganisms.</title>
        <authorList>
            <person name="Ward L.M."/>
            <person name="Bertran E."/>
            <person name="Johnston D.T."/>
        </authorList>
    </citation>
    <scope>NUCLEOTIDE SEQUENCE [LARGE SCALE GENOMIC DNA]</scope>
    <source>
        <strain evidence="10 11">DSM 100025</strain>
    </source>
</reference>
<dbReference type="InterPro" id="IPR037493">
    <property type="entry name" value="ExoIII-like"/>
</dbReference>
<dbReference type="PROSITE" id="PS00726">
    <property type="entry name" value="AP_NUCLEASE_F1_1"/>
    <property type="match status" value="1"/>
</dbReference>
<feature type="binding site" evidence="6">
    <location>
        <position position="151"/>
    </location>
    <ligand>
        <name>Mg(2+)</name>
        <dbReference type="ChEBI" id="CHEBI:18420"/>
        <label>1</label>
    </ligand>
</feature>
<dbReference type="InterPro" id="IPR020847">
    <property type="entry name" value="AP_endonuclease_F1_BS"/>
</dbReference>
<dbReference type="Pfam" id="PF03372">
    <property type="entry name" value="Exo_endo_phos"/>
    <property type="match status" value="1"/>
</dbReference>
<evidence type="ECO:0000313" key="10">
    <source>
        <dbReference type="EMBL" id="NDY41289.1"/>
    </source>
</evidence>
<feature type="binding site" evidence="6">
    <location>
        <position position="153"/>
    </location>
    <ligand>
        <name>Mg(2+)</name>
        <dbReference type="ChEBI" id="CHEBI:18420"/>
        <label>1</label>
    </ligand>
</feature>
<dbReference type="EC" id="3.1.11.2" evidence="10"/>
<evidence type="ECO:0000256" key="1">
    <source>
        <dbReference type="ARBA" id="ARBA00007092"/>
    </source>
</evidence>
<dbReference type="InterPro" id="IPR036691">
    <property type="entry name" value="Endo/exonu/phosph_ase_sf"/>
</dbReference>
<feature type="site" description="Transition state stabilizer" evidence="7">
    <location>
        <position position="153"/>
    </location>
</feature>
<feature type="binding site" evidence="6">
    <location>
        <position position="253"/>
    </location>
    <ligand>
        <name>Mg(2+)</name>
        <dbReference type="ChEBI" id="CHEBI:18420"/>
        <label>1</label>
    </ligand>
</feature>
<dbReference type="Gene3D" id="3.60.10.10">
    <property type="entry name" value="Endonuclease/exonuclease/phosphatase"/>
    <property type="match status" value="1"/>
</dbReference>
<dbReference type="GO" id="GO:0004519">
    <property type="term" value="F:endonuclease activity"/>
    <property type="evidence" value="ECO:0007669"/>
    <property type="project" value="InterPro"/>
</dbReference>
<dbReference type="AlphaFoldDB" id="A0A6N9TJN1"/>
<evidence type="ECO:0000256" key="8">
    <source>
        <dbReference type="SAM" id="MobiDB-lite"/>
    </source>
</evidence>
<accession>A0A6N9TJN1</accession>
<comment type="similarity">
    <text evidence="1">Belongs to the DNA repair enzymes AP/ExoA family.</text>
</comment>